<dbReference type="EMBL" id="HG806028">
    <property type="protein sequence ID" value="CDW56328.1"/>
    <property type="molecule type" value="Genomic_DNA"/>
</dbReference>
<evidence type="ECO:0000313" key="3">
    <source>
        <dbReference type="Proteomes" id="UP000030665"/>
    </source>
</evidence>
<dbReference type="Pfam" id="PF00415">
    <property type="entry name" value="RCC1"/>
    <property type="match status" value="1"/>
</dbReference>
<dbReference type="InterPro" id="IPR009091">
    <property type="entry name" value="RCC1/BLIP-II"/>
</dbReference>
<reference evidence="2" key="1">
    <citation type="submission" date="2014-01" db="EMBL/GenBank/DDBJ databases">
        <authorList>
            <person name="Aslett M."/>
        </authorList>
    </citation>
    <scope>NUCLEOTIDE SEQUENCE</scope>
</reference>
<dbReference type="AlphaFoldDB" id="A0A077Z9K3"/>
<proteinExistence type="predicted"/>
<evidence type="ECO:0000256" key="1">
    <source>
        <dbReference type="PROSITE-ProRule" id="PRU00235"/>
    </source>
</evidence>
<feature type="repeat" description="RCC1" evidence="1">
    <location>
        <begin position="13"/>
        <end position="66"/>
    </location>
</feature>
<dbReference type="OrthoDB" id="16281at2759"/>
<reference evidence="2" key="2">
    <citation type="submission" date="2014-03" db="EMBL/GenBank/DDBJ databases">
        <title>The whipworm genome and dual-species transcriptomics of an intimate host-pathogen interaction.</title>
        <authorList>
            <person name="Foth B.J."/>
            <person name="Tsai I.J."/>
            <person name="Reid A.J."/>
            <person name="Bancroft A.J."/>
            <person name="Nichol S."/>
            <person name="Tracey A."/>
            <person name="Holroyd N."/>
            <person name="Cotton J.A."/>
            <person name="Stanley E.J."/>
            <person name="Zarowiecki M."/>
            <person name="Liu J.Z."/>
            <person name="Huckvale T."/>
            <person name="Cooper P.J."/>
            <person name="Grencis R.K."/>
            <person name="Berriman M."/>
        </authorList>
    </citation>
    <scope>NUCLEOTIDE SEQUENCE [LARGE SCALE GENOMIC DNA]</scope>
</reference>
<sequence length="333" mass="38032">MLLRKARELHQHGDLFLWGNNRYGKIDRSTDPRSNYYVPKLVERYANYKVTQLALGGRHTIAVAKRFTQKDEKIRFTRMTTETEKIISEQPEQAAAIPDENAFVMTNDQVPSDEALTDPDQCISSSYDYISPAAEERVPRNETATGRLTSGRQVLERHDREIQAACQSIHRNHWDVPWKRSSLPYCCEKYVPKDNTLCANPYPINLAALGQHGTRKAPEEAGCQKNDFTCHPTEKLKQIQRQKNVEKRSSSMTTALMQLDSAAKESQNWVANKQPCLKKTLHSSTYDGALQFSSNEKGDRILDFHEKAELTKNKQIAERENAKPVIEVKLILS</sequence>
<gene>
    <name evidence="2" type="ORF">TTRE_0000460501</name>
</gene>
<accession>A0A077Z9K3</accession>
<protein>
    <submittedName>
        <fullName evidence="2">RCC1 domain containing protein</fullName>
    </submittedName>
</protein>
<organism evidence="2 3">
    <name type="scientific">Trichuris trichiura</name>
    <name type="common">Whipworm</name>
    <name type="synonym">Trichocephalus trichiurus</name>
    <dbReference type="NCBI Taxonomy" id="36087"/>
    <lineage>
        <taxon>Eukaryota</taxon>
        <taxon>Metazoa</taxon>
        <taxon>Ecdysozoa</taxon>
        <taxon>Nematoda</taxon>
        <taxon>Enoplea</taxon>
        <taxon>Dorylaimia</taxon>
        <taxon>Trichinellida</taxon>
        <taxon>Trichuridae</taxon>
        <taxon>Trichuris</taxon>
    </lineage>
</organism>
<dbReference type="STRING" id="36087.A0A077Z9K3"/>
<evidence type="ECO:0000313" key="2">
    <source>
        <dbReference type="EMBL" id="CDW56328.1"/>
    </source>
</evidence>
<dbReference type="Proteomes" id="UP000030665">
    <property type="component" value="Unassembled WGS sequence"/>
</dbReference>
<name>A0A077Z9K3_TRITR</name>
<dbReference type="Gene3D" id="2.130.10.30">
    <property type="entry name" value="Regulator of chromosome condensation 1/beta-lactamase-inhibitor protein II"/>
    <property type="match status" value="1"/>
</dbReference>
<dbReference type="SUPFAM" id="SSF50985">
    <property type="entry name" value="RCC1/BLIP-II"/>
    <property type="match status" value="1"/>
</dbReference>
<dbReference type="InterPro" id="IPR000408">
    <property type="entry name" value="Reg_chr_condens"/>
</dbReference>
<keyword evidence="3" id="KW-1185">Reference proteome</keyword>
<dbReference type="PROSITE" id="PS50012">
    <property type="entry name" value="RCC1_3"/>
    <property type="match status" value="1"/>
</dbReference>